<sequence>RCSPCWATRPARPASAPRPGSAPGRPRTRGWSTRCAPSTPGWRASRGRGRAR</sequence>
<reference evidence="2" key="1">
    <citation type="submission" date="2020-02" db="EMBL/GenBank/DDBJ databases">
        <authorList>
            <person name="Meier V. D."/>
        </authorList>
    </citation>
    <scope>NUCLEOTIDE SEQUENCE</scope>
    <source>
        <strain evidence="2">AVDCRST_MAG66</strain>
    </source>
</reference>
<feature type="region of interest" description="Disordered" evidence="1">
    <location>
        <begin position="1"/>
        <end position="52"/>
    </location>
</feature>
<organism evidence="2">
    <name type="scientific">uncultured Pseudonocardia sp</name>
    <dbReference type="NCBI Taxonomy" id="211455"/>
    <lineage>
        <taxon>Bacteria</taxon>
        <taxon>Bacillati</taxon>
        <taxon>Actinomycetota</taxon>
        <taxon>Actinomycetes</taxon>
        <taxon>Pseudonocardiales</taxon>
        <taxon>Pseudonocardiaceae</taxon>
        <taxon>Pseudonocardia</taxon>
        <taxon>environmental samples</taxon>
    </lineage>
</organism>
<protein>
    <submittedName>
        <fullName evidence="2">Uncharacterized protein</fullName>
    </submittedName>
</protein>
<name>A0A6J4NNU9_9PSEU</name>
<gene>
    <name evidence="2" type="ORF">AVDCRST_MAG66-1027</name>
</gene>
<feature type="non-terminal residue" evidence="2">
    <location>
        <position position="1"/>
    </location>
</feature>
<evidence type="ECO:0000313" key="2">
    <source>
        <dbReference type="EMBL" id="CAA9393831.1"/>
    </source>
</evidence>
<feature type="compositionally biased region" description="Low complexity" evidence="1">
    <location>
        <begin position="7"/>
        <end position="25"/>
    </location>
</feature>
<evidence type="ECO:0000256" key="1">
    <source>
        <dbReference type="SAM" id="MobiDB-lite"/>
    </source>
</evidence>
<accession>A0A6J4NNU9</accession>
<dbReference type="AlphaFoldDB" id="A0A6J4NNU9"/>
<feature type="non-terminal residue" evidence="2">
    <location>
        <position position="52"/>
    </location>
</feature>
<proteinExistence type="predicted"/>
<dbReference type="EMBL" id="CADCUS010000156">
    <property type="protein sequence ID" value="CAA9393831.1"/>
    <property type="molecule type" value="Genomic_DNA"/>
</dbReference>